<name>A0A383C6E4_9ZZZZ</name>
<feature type="non-terminal residue" evidence="1">
    <location>
        <position position="1"/>
    </location>
</feature>
<proteinExistence type="predicted"/>
<dbReference type="InterPro" id="IPR029057">
    <property type="entry name" value="PRTase-like"/>
</dbReference>
<sequence>IGFNIDDQYVVGYGLDLKQILRGLPGINVINSGMKRIEKK</sequence>
<protein>
    <recommendedName>
        <fullName evidence="2">Phosphoribosyltransferase domain-containing protein</fullName>
    </recommendedName>
</protein>
<gene>
    <name evidence="1" type="ORF">METZ01_LOCUS480454</name>
</gene>
<dbReference type="Gene3D" id="3.40.50.2020">
    <property type="match status" value="1"/>
</dbReference>
<dbReference type="AlphaFoldDB" id="A0A383C6E4"/>
<evidence type="ECO:0000313" key="1">
    <source>
        <dbReference type="EMBL" id="SVE27600.1"/>
    </source>
</evidence>
<reference evidence="1" key="1">
    <citation type="submission" date="2018-05" db="EMBL/GenBank/DDBJ databases">
        <authorList>
            <person name="Lanie J.A."/>
            <person name="Ng W.-L."/>
            <person name="Kazmierczak K.M."/>
            <person name="Andrzejewski T.M."/>
            <person name="Davidsen T.M."/>
            <person name="Wayne K.J."/>
            <person name="Tettelin H."/>
            <person name="Glass J.I."/>
            <person name="Rusch D."/>
            <person name="Podicherti R."/>
            <person name="Tsui H.-C.T."/>
            <person name="Winkler M.E."/>
        </authorList>
    </citation>
    <scope>NUCLEOTIDE SEQUENCE</scope>
</reference>
<accession>A0A383C6E4</accession>
<dbReference type="SUPFAM" id="SSF53271">
    <property type="entry name" value="PRTase-like"/>
    <property type="match status" value="1"/>
</dbReference>
<organism evidence="1">
    <name type="scientific">marine metagenome</name>
    <dbReference type="NCBI Taxonomy" id="408172"/>
    <lineage>
        <taxon>unclassified sequences</taxon>
        <taxon>metagenomes</taxon>
        <taxon>ecological metagenomes</taxon>
    </lineage>
</organism>
<evidence type="ECO:0008006" key="2">
    <source>
        <dbReference type="Google" id="ProtNLM"/>
    </source>
</evidence>
<dbReference type="EMBL" id="UINC01206121">
    <property type="protein sequence ID" value="SVE27600.1"/>
    <property type="molecule type" value="Genomic_DNA"/>
</dbReference>